<feature type="transmembrane region" description="Helical" evidence="7">
    <location>
        <begin position="237"/>
        <end position="266"/>
    </location>
</feature>
<organism evidence="8 9">
    <name type="scientific">Butyrivibrio fibrisolvens DSM 3071</name>
    <dbReference type="NCBI Taxonomy" id="1121131"/>
    <lineage>
        <taxon>Bacteria</taxon>
        <taxon>Bacillati</taxon>
        <taxon>Bacillota</taxon>
        <taxon>Clostridia</taxon>
        <taxon>Lachnospirales</taxon>
        <taxon>Lachnospiraceae</taxon>
        <taxon>Butyrivibrio</taxon>
    </lineage>
</organism>
<evidence type="ECO:0000256" key="5">
    <source>
        <dbReference type="ARBA" id="ARBA00022989"/>
    </source>
</evidence>
<evidence type="ECO:0000313" key="8">
    <source>
        <dbReference type="EMBL" id="SHI25582.1"/>
    </source>
</evidence>
<dbReference type="GeneID" id="89510730"/>
<keyword evidence="5 7" id="KW-1133">Transmembrane helix</keyword>
<dbReference type="Proteomes" id="UP000184278">
    <property type="component" value="Unassembled WGS sequence"/>
</dbReference>
<keyword evidence="6 7" id="KW-0472">Membrane</keyword>
<reference evidence="9" key="1">
    <citation type="submission" date="2016-11" db="EMBL/GenBank/DDBJ databases">
        <authorList>
            <person name="Varghese N."/>
            <person name="Submissions S."/>
        </authorList>
    </citation>
    <scope>NUCLEOTIDE SEQUENCE [LARGE SCALE GENOMIC DNA]</scope>
    <source>
        <strain evidence="9">DSM 3071</strain>
    </source>
</reference>
<sequence>MKKTSDNAITEGVIWKEMLRYFFPLLFGTFFQQLYNTVDAVIVGRFVGSTALAAVGGSSSMIVNLFVGFFTGLASGATVIIAQYYGAKRHEDVNKAVHNAVAVAIAGGTIFMILGLWLAPWGIHILKTPSETVEMSILYLRIYFIGMIPNLMYNMGAGILRAVGDSRRPLLVLILATFCNIVFDVILVLGLGLGVAGVAVATILCQTISGLYILYILTHLEASYKLNLTKIAFDNGILLKTLHIGLPAGFQSTMYTLSNLVIQAAINSFGKDAVSGWAAYGKIDVLLWMITGSLGISVTTFVGQNYGAGKYDRVRQSVRQGFVITAFFTIALSAFMYFFRIPLLSLFTTEEGVLHFGDVMMCAMVPYYILYISIEMCSGALRGMGEAIIPTFMTLVGVCFLRVVWIAFALPLRNDITTVVYSYPITWTVTSIMFLIYYFFSSNKKLNRPAKIS</sequence>
<dbReference type="PIRSF" id="PIRSF006603">
    <property type="entry name" value="DinF"/>
    <property type="match status" value="1"/>
</dbReference>
<evidence type="ECO:0000256" key="7">
    <source>
        <dbReference type="SAM" id="Phobius"/>
    </source>
</evidence>
<name>A0A1M5ZN18_BUTFI</name>
<dbReference type="NCBIfam" id="TIGR00797">
    <property type="entry name" value="matE"/>
    <property type="match status" value="1"/>
</dbReference>
<keyword evidence="4 7" id="KW-0812">Transmembrane</keyword>
<evidence type="ECO:0000313" key="9">
    <source>
        <dbReference type="Proteomes" id="UP000184278"/>
    </source>
</evidence>
<feature type="transmembrane region" description="Helical" evidence="7">
    <location>
        <begin position="386"/>
        <end position="408"/>
    </location>
</feature>
<keyword evidence="2" id="KW-0813">Transport</keyword>
<feature type="transmembrane region" description="Helical" evidence="7">
    <location>
        <begin position="195"/>
        <end position="217"/>
    </location>
</feature>
<dbReference type="InterPro" id="IPR002528">
    <property type="entry name" value="MATE_fam"/>
</dbReference>
<dbReference type="OrthoDB" id="9776324at2"/>
<dbReference type="GO" id="GO:0015297">
    <property type="term" value="F:antiporter activity"/>
    <property type="evidence" value="ECO:0007669"/>
    <property type="project" value="InterPro"/>
</dbReference>
<dbReference type="RefSeq" id="WP_073388187.1">
    <property type="nucleotide sequence ID" value="NZ_FQXK01000020.1"/>
</dbReference>
<evidence type="ECO:0000256" key="1">
    <source>
        <dbReference type="ARBA" id="ARBA00004651"/>
    </source>
</evidence>
<feature type="transmembrane region" description="Helical" evidence="7">
    <location>
        <begin position="97"/>
        <end position="118"/>
    </location>
</feature>
<feature type="transmembrane region" description="Helical" evidence="7">
    <location>
        <begin position="21"/>
        <end position="42"/>
    </location>
</feature>
<feature type="transmembrane region" description="Helical" evidence="7">
    <location>
        <begin position="62"/>
        <end position="85"/>
    </location>
</feature>
<feature type="transmembrane region" description="Helical" evidence="7">
    <location>
        <begin position="170"/>
        <end position="189"/>
    </location>
</feature>
<keyword evidence="3" id="KW-1003">Cell membrane</keyword>
<dbReference type="PANTHER" id="PTHR43549:SF3">
    <property type="entry name" value="MULTIDRUG RESISTANCE PROTEIN YPNP-RELATED"/>
    <property type="match status" value="1"/>
</dbReference>
<dbReference type="AlphaFoldDB" id="A0A1M5ZN18"/>
<feature type="transmembrane region" description="Helical" evidence="7">
    <location>
        <begin position="321"/>
        <end position="341"/>
    </location>
</feature>
<feature type="transmembrane region" description="Helical" evidence="7">
    <location>
        <begin position="286"/>
        <end position="309"/>
    </location>
</feature>
<evidence type="ECO:0000256" key="2">
    <source>
        <dbReference type="ARBA" id="ARBA00022448"/>
    </source>
</evidence>
<gene>
    <name evidence="8" type="ORF">SAMN02745229_02469</name>
</gene>
<protein>
    <submittedName>
        <fullName evidence="8">Putative efflux protein, MATE family</fullName>
    </submittedName>
</protein>
<dbReference type="EMBL" id="FQXK01000020">
    <property type="protein sequence ID" value="SHI25582.1"/>
    <property type="molecule type" value="Genomic_DNA"/>
</dbReference>
<feature type="transmembrane region" description="Helical" evidence="7">
    <location>
        <begin position="420"/>
        <end position="440"/>
    </location>
</feature>
<dbReference type="PANTHER" id="PTHR43549">
    <property type="entry name" value="MULTIDRUG RESISTANCE PROTEIN YPNP-RELATED"/>
    <property type="match status" value="1"/>
</dbReference>
<dbReference type="InterPro" id="IPR048279">
    <property type="entry name" value="MdtK-like"/>
</dbReference>
<accession>A0A1M5ZN18</accession>
<feature type="transmembrane region" description="Helical" evidence="7">
    <location>
        <begin position="138"/>
        <end position="163"/>
    </location>
</feature>
<comment type="subcellular location">
    <subcellularLocation>
        <location evidence="1">Cell membrane</location>
        <topology evidence="1">Multi-pass membrane protein</topology>
    </subcellularLocation>
</comment>
<dbReference type="GO" id="GO:0005886">
    <property type="term" value="C:plasma membrane"/>
    <property type="evidence" value="ECO:0007669"/>
    <property type="project" value="UniProtKB-SubCell"/>
</dbReference>
<feature type="transmembrane region" description="Helical" evidence="7">
    <location>
        <begin position="353"/>
        <end position="374"/>
    </location>
</feature>
<dbReference type="CDD" id="cd13138">
    <property type="entry name" value="MATE_yoeA_like"/>
    <property type="match status" value="1"/>
</dbReference>
<dbReference type="STRING" id="1121131.SAMN02745229_02469"/>
<dbReference type="GO" id="GO:0042910">
    <property type="term" value="F:xenobiotic transmembrane transporter activity"/>
    <property type="evidence" value="ECO:0007669"/>
    <property type="project" value="InterPro"/>
</dbReference>
<evidence type="ECO:0000256" key="4">
    <source>
        <dbReference type="ARBA" id="ARBA00022692"/>
    </source>
</evidence>
<evidence type="ECO:0000256" key="3">
    <source>
        <dbReference type="ARBA" id="ARBA00022475"/>
    </source>
</evidence>
<dbReference type="InterPro" id="IPR052031">
    <property type="entry name" value="Membrane_Transporter-Flippase"/>
</dbReference>
<dbReference type="Pfam" id="PF01554">
    <property type="entry name" value="MatE"/>
    <property type="match status" value="2"/>
</dbReference>
<keyword evidence="9" id="KW-1185">Reference proteome</keyword>
<proteinExistence type="predicted"/>
<evidence type="ECO:0000256" key="6">
    <source>
        <dbReference type="ARBA" id="ARBA00023136"/>
    </source>
</evidence>